<dbReference type="PATRIC" id="fig|1658765.3.peg.1868"/>
<dbReference type="Gene3D" id="2.60.450.10">
    <property type="entry name" value="Lipopolysaccharide (LPS) transport protein A like domain"/>
    <property type="match status" value="1"/>
</dbReference>
<organism evidence="7 8">
    <name type="scientific">Marinobacter subterrani</name>
    <dbReference type="NCBI Taxonomy" id="1658765"/>
    <lineage>
        <taxon>Bacteria</taxon>
        <taxon>Pseudomonadati</taxon>
        <taxon>Pseudomonadota</taxon>
        <taxon>Gammaproteobacteria</taxon>
        <taxon>Pseudomonadales</taxon>
        <taxon>Marinobacteraceae</taxon>
        <taxon>Marinobacter</taxon>
    </lineage>
</organism>
<dbReference type="InterPro" id="IPR052037">
    <property type="entry name" value="LPS_export_LptA"/>
</dbReference>
<dbReference type="GO" id="GO:0030288">
    <property type="term" value="C:outer membrane-bounded periplasmic space"/>
    <property type="evidence" value="ECO:0007669"/>
    <property type="project" value="TreeGrafter"/>
</dbReference>
<reference evidence="7 8" key="1">
    <citation type="submission" date="2015-06" db="EMBL/GenBank/DDBJ databases">
        <title>Marinobacter subterrani, a genetically tractable neutrophilic iron-oxidizing strain isolated from the Soudan Iron Mine.</title>
        <authorList>
            <person name="Bonis B.M."/>
            <person name="Gralnick J.A."/>
        </authorList>
    </citation>
    <scope>NUCLEOTIDE SEQUENCE [LARGE SCALE GENOMIC DNA]</scope>
    <source>
        <strain evidence="7 8">JG233</strain>
    </source>
</reference>
<evidence type="ECO:0000256" key="5">
    <source>
        <dbReference type="SAM" id="MobiDB-lite"/>
    </source>
</evidence>
<dbReference type="RefSeq" id="WP_048495732.1">
    <property type="nucleotide sequence ID" value="NZ_JADQCF010000010.1"/>
</dbReference>
<evidence type="ECO:0000259" key="6">
    <source>
        <dbReference type="Pfam" id="PF03968"/>
    </source>
</evidence>
<gene>
    <name evidence="4" type="primary">lptA</name>
    <name evidence="7" type="ORF">Msub_11871</name>
</gene>
<dbReference type="GO" id="GO:0017089">
    <property type="term" value="F:glycolipid transfer activity"/>
    <property type="evidence" value="ECO:0007669"/>
    <property type="project" value="TreeGrafter"/>
</dbReference>
<accession>A0A0J7JC36</accession>
<dbReference type="InterPro" id="IPR005653">
    <property type="entry name" value="OstA-like_N"/>
</dbReference>
<evidence type="ECO:0000313" key="7">
    <source>
        <dbReference type="EMBL" id="KMQ75662.1"/>
    </source>
</evidence>
<proteinExistence type="inferred from homology"/>
<dbReference type="AlphaFoldDB" id="A0A0J7JC36"/>
<keyword evidence="8" id="KW-1185">Reference proteome</keyword>
<dbReference type="Proteomes" id="UP000036102">
    <property type="component" value="Unassembled WGS sequence"/>
</dbReference>
<dbReference type="GO" id="GO:0009279">
    <property type="term" value="C:cell outer membrane"/>
    <property type="evidence" value="ECO:0007669"/>
    <property type="project" value="TreeGrafter"/>
</dbReference>
<keyword evidence="3 4" id="KW-0574">Periplasm</keyword>
<dbReference type="HAMAP" id="MF_01914">
    <property type="entry name" value="LPS_assembly_LptA"/>
    <property type="match status" value="1"/>
</dbReference>
<dbReference type="PANTHER" id="PTHR36504:SF1">
    <property type="entry name" value="LIPOPOLYSACCHARIDE EXPORT SYSTEM PROTEIN LPTA"/>
    <property type="match status" value="1"/>
</dbReference>
<feature type="signal peptide" evidence="4">
    <location>
        <begin position="1"/>
        <end position="26"/>
    </location>
</feature>
<keyword evidence="1 4" id="KW-0813">Transport</keyword>
<evidence type="ECO:0000313" key="8">
    <source>
        <dbReference type="Proteomes" id="UP000036102"/>
    </source>
</evidence>
<evidence type="ECO:0000256" key="2">
    <source>
        <dbReference type="ARBA" id="ARBA00022729"/>
    </source>
</evidence>
<keyword evidence="2 4" id="KW-0732">Signal</keyword>
<evidence type="ECO:0000256" key="4">
    <source>
        <dbReference type="HAMAP-Rule" id="MF_01914"/>
    </source>
</evidence>
<dbReference type="OrthoDB" id="9795964at2"/>
<dbReference type="EMBL" id="LFBU01000001">
    <property type="protein sequence ID" value="KMQ75662.1"/>
    <property type="molecule type" value="Genomic_DNA"/>
</dbReference>
<feature type="region of interest" description="Disordered" evidence="5">
    <location>
        <begin position="152"/>
        <end position="184"/>
    </location>
</feature>
<feature type="chain" id="PRO_5008990114" description="Lipopolysaccharide export system protein LptA" evidence="4">
    <location>
        <begin position="27"/>
        <end position="184"/>
    </location>
</feature>
<feature type="compositionally biased region" description="Polar residues" evidence="5">
    <location>
        <begin position="169"/>
        <end position="184"/>
    </location>
</feature>
<dbReference type="PANTHER" id="PTHR36504">
    <property type="entry name" value="LIPOPOLYSACCHARIDE EXPORT SYSTEM PROTEIN LPTA"/>
    <property type="match status" value="1"/>
</dbReference>
<dbReference type="InterPro" id="IPR014340">
    <property type="entry name" value="LptA"/>
</dbReference>
<feature type="domain" description="Organic solvent tolerance-like N-terminal" evidence="6">
    <location>
        <begin position="36"/>
        <end position="144"/>
    </location>
</feature>
<sequence precursor="true">MKPETNRYRGLIAALLTLAMTGPAAAFDLNSDLPIKVTADNARLDDGKGIATYTGDVELVQGKTQLNAQRVVLYRDAKGLSRIEAFGSPAHYRQPTREGTGETDAKALNITWSASDQQLTFEQKAVIEQNGNVFRGDVIHYDTARRVVTAEGGAADGEGSGRVEMVIQPRSTNTQGSDGNSESQ</sequence>
<dbReference type="STRING" id="1658765.Msub_11871"/>
<dbReference type="NCBIfam" id="TIGR03002">
    <property type="entry name" value="outer_YhbN_LptA"/>
    <property type="match status" value="1"/>
</dbReference>
<comment type="caution">
    <text evidence="7">The sequence shown here is derived from an EMBL/GenBank/DDBJ whole genome shotgun (WGS) entry which is preliminary data.</text>
</comment>
<comment type="subunit">
    <text evidence="4">Component of the lipopolysaccharide transport and assembly complex.</text>
</comment>
<dbReference type="GO" id="GO:0043165">
    <property type="term" value="P:Gram-negative-bacterium-type cell outer membrane assembly"/>
    <property type="evidence" value="ECO:0007669"/>
    <property type="project" value="UniProtKB-UniRule"/>
</dbReference>
<name>A0A0J7JC36_9GAMM</name>
<dbReference type="GO" id="GO:0015920">
    <property type="term" value="P:lipopolysaccharide transport"/>
    <property type="evidence" value="ECO:0007669"/>
    <property type="project" value="UniProtKB-UniRule"/>
</dbReference>
<comment type="function">
    <text evidence="4">Involved in the assembly of lipopolysaccharide (LPS). Required for the translocation of LPS from the inner membrane to the outer membrane. May form a bridge between the inner membrane and the outer membrane, via interactions with LptC and LptD, thereby facilitating LPS transfer across the periplasm.</text>
</comment>
<protein>
    <recommendedName>
        <fullName evidence="4">Lipopolysaccharide export system protein LptA</fullName>
    </recommendedName>
</protein>
<evidence type="ECO:0000256" key="1">
    <source>
        <dbReference type="ARBA" id="ARBA00022448"/>
    </source>
</evidence>
<comment type="similarity">
    <text evidence="4">Belongs to the LptA family.</text>
</comment>
<evidence type="ECO:0000256" key="3">
    <source>
        <dbReference type="ARBA" id="ARBA00022764"/>
    </source>
</evidence>
<dbReference type="Pfam" id="PF03968">
    <property type="entry name" value="LptD_N"/>
    <property type="match status" value="1"/>
</dbReference>
<comment type="subcellular location">
    <subcellularLocation>
        <location evidence="4">Periplasm</location>
    </subcellularLocation>
</comment>
<dbReference type="GO" id="GO:0001530">
    <property type="term" value="F:lipopolysaccharide binding"/>
    <property type="evidence" value="ECO:0007669"/>
    <property type="project" value="InterPro"/>
</dbReference>